<dbReference type="InterPro" id="IPR037108">
    <property type="entry name" value="TM1727-like_C_sf"/>
</dbReference>
<evidence type="ECO:0000313" key="2">
    <source>
        <dbReference type="EMBL" id="QNJ98593.1"/>
    </source>
</evidence>
<dbReference type="AlphaFoldDB" id="A0A7G8PW77"/>
<keyword evidence="3" id="KW-1185">Reference proteome</keyword>
<gene>
    <name evidence="2" type="ORF">ALE3EI_2046</name>
</gene>
<accession>A0A7G8PW77</accession>
<dbReference type="RefSeq" id="WP_186988366.1">
    <property type="nucleotide sequence ID" value="NZ_CP052909.1"/>
</dbReference>
<dbReference type="Gene3D" id="3.40.50.720">
    <property type="entry name" value="NAD(P)-binding Rossmann-like Domain"/>
    <property type="match status" value="1"/>
</dbReference>
<protein>
    <recommendedName>
        <fullName evidence="1">DUF2520 domain-containing protein</fullName>
    </recommendedName>
</protein>
<dbReference type="PANTHER" id="PTHR40459:SF1">
    <property type="entry name" value="CONSERVED HYPOTHETICAL ALANINE AND LEUCINE RICH PROTEIN"/>
    <property type="match status" value="1"/>
</dbReference>
<dbReference type="InterPro" id="IPR036291">
    <property type="entry name" value="NAD(P)-bd_dom_sf"/>
</dbReference>
<proteinExistence type="predicted"/>
<dbReference type="Gene3D" id="1.10.1040.20">
    <property type="entry name" value="ProC-like, C-terminal domain"/>
    <property type="match status" value="1"/>
</dbReference>
<dbReference type="SUPFAM" id="SSF51735">
    <property type="entry name" value="NAD(P)-binding Rossmann-fold domains"/>
    <property type="match status" value="1"/>
</dbReference>
<name>A0A7G8PW77_9FLAO</name>
<reference evidence="2 3" key="1">
    <citation type="submission" date="2020-04" db="EMBL/GenBank/DDBJ databases">
        <title>Genome sequence of Altibacter aquimarinus strain ALE3EI.</title>
        <authorList>
            <person name="Oh H.-M."/>
            <person name="Jang D."/>
        </authorList>
    </citation>
    <scope>NUCLEOTIDE SEQUENCE [LARGE SCALE GENOMIC DNA]</scope>
    <source>
        <strain evidence="2 3">ALE3EI</strain>
    </source>
</reference>
<feature type="domain" description="DUF2520" evidence="1">
    <location>
        <begin position="122"/>
        <end position="245"/>
    </location>
</feature>
<dbReference type="InterPro" id="IPR018931">
    <property type="entry name" value="DUF2520"/>
</dbReference>
<dbReference type="Pfam" id="PF10728">
    <property type="entry name" value="DUF2520"/>
    <property type="match status" value="1"/>
</dbReference>
<dbReference type="KEGG" id="alti:ALE3EI_2046"/>
<dbReference type="InterPro" id="IPR008927">
    <property type="entry name" value="6-PGluconate_DH-like_C_sf"/>
</dbReference>
<dbReference type="SUPFAM" id="SSF48179">
    <property type="entry name" value="6-phosphogluconate dehydrogenase C-terminal domain-like"/>
    <property type="match status" value="1"/>
</dbReference>
<dbReference type="Proteomes" id="UP000515514">
    <property type="component" value="Chromosome"/>
</dbReference>
<dbReference type="PANTHER" id="PTHR40459">
    <property type="entry name" value="CONSERVED HYPOTHETICAL ALANINE AND LEUCINE RICH PROTEIN"/>
    <property type="match status" value="1"/>
</dbReference>
<evidence type="ECO:0000259" key="1">
    <source>
        <dbReference type="Pfam" id="PF10728"/>
    </source>
</evidence>
<sequence>MISVCFIGFGNVNFNLCNALYENSEVSVIQIYNRNNIVLHQSLDDIALTTELSQILPADVYIIGVPDNAIATVSESLPFQDRLVVHTSGGVDMNTLSAANRRGVLYPLQTFSQGKVLDLKKVPVCIEAEEETDFQVLHQLGSILSENVVNINSTERAKLHLAAVFVNNFVNYLYGVSETILNEHNLDFELLKPLIYETAAKIENMSPSAAQTGPAKRKDTKTIEKHLHLLSESPYKTIYEILNNAIQDSYGKKL</sequence>
<evidence type="ECO:0000313" key="3">
    <source>
        <dbReference type="Proteomes" id="UP000515514"/>
    </source>
</evidence>
<organism evidence="2 3">
    <name type="scientific">Constantimarinum furrinae</name>
    <dbReference type="NCBI Taxonomy" id="2562285"/>
    <lineage>
        <taxon>Bacteria</taxon>
        <taxon>Pseudomonadati</taxon>
        <taxon>Bacteroidota</taxon>
        <taxon>Flavobacteriia</taxon>
        <taxon>Flavobacteriales</taxon>
        <taxon>Flavobacteriaceae</taxon>
        <taxon>Altibacter/Constantimarinum group</taxon>
        <taxon>Constantimarinum</taxon>
    </lineage>
</organism>
<dbReference type="EMBL" id="CP052909">
    <property type="protein sequence ID" value="QNJ98593.1"/>
    <property type="molecule type" value="Genomic_DNA"/>
</dbReference>